<evidence type="ECO:0000256" key="1">
    <source>
        <dbReference type="ARBA" id="ARBA00023125"/>
    </source>
</evidence>
<protein>
    <recommendedName>
        <fullName evidence="3">Core-binding (CB) domain-containing protein</fullName>
    </recommendedName>
</protein>
<dbReference type="Proteomes" id="UP000529783">
    <property type="component" value="Unassembled WGS sequence"/>
</dbReference>
<dbReference type="InterPro" id="IPR044068">
    <property type="entry name" value="CB"/>
</dbReference>
<evidence type="ECO:0000256" key="2">
    <source>
        <dbReference type="PROSITE-ProRule" id="PRU01248"/>
    </source>
</evidence>
<dbReference type="Pfam" id="PF14659">
    <property type="entry name" value="Phage_int_SAM_3"/>
    <property type="match status" value="1"/>
</dbReference>
<dbReference type="AlphaFoldDB" id="A0A7Y9EBN3"/>
<dbReference type="EMBL" id="JACCBA010000001">
    <property type="protein sequence ID" value="NYD44818.1"/>
    <property type="molecule type" value="Genomic_DNA"/>
</dbReference>
<dbReference type="InterPro" id="IPR004107">
    <property type="entry name" value="Integrase_SAM-like_N"/>
</dbReference>
<organism evidence="4 5">
    <name type="scientific">Actinomadura luteofluorescens</name>
    <dbReference type="NCBI Taxonomy" id="46163"/>
    <lineage>
        <taxon>Bacteria</taxon>
        <taxon>Bacillati</taxon>
        <taxon>Actinomycetota</taxon>
        <taxon>Actinomycetes</taxon>
        <taxon>Streptosporangiales</taxon>
        <taxon>Thermomonosporaceae</taxon>
        <taxon>Actinomadura</taxon>
    </lineage>
</organism>
<dbReference type="GO" id="GO:0015074">
    <property type="term" value="P:DNA integration"/>
    <property type="evidence" value="ECO:0007669"/>
    <property type="project" value="InterPro"/>
</dbReference>
<keyword evidence="5" id="KW-1185">Reference proteome</keyword>
<proteinExistence type="predicted"/>
<feature type="domain" description="Core-binding (CB)" evidence="3">
    <location>
        <begin position="15"/>
        <end position="96"/>
    </location>
</feature>
<dbReference type="RefSeq" id="WP_179842343.1">
    <property type="nucleotide sequence ID" value="NZ_JACCBA010000001.1"/>
</dbReference>
<dbReference type="GO" id="GO:0003677">
    <property type="term" value="F:DNA binding"/>
    <property type="evidence" value="ECO:0007669"/>
    <property type="project" value="UniProtKB-UniRule"/>
</dbReference>
<dbReference type="InterPro" id="IPR011010">
    <property type="entry name" value="DNA_brk_join_enz"/>
</dbReference>
<evidence type="ECO:0000313" key="5">
    <source>
        <dbReference type="Proteomes" id="UP000529783"/>
    </source>
</evidence>
<evidence type="ECO:0000313" key="4">
    <source>
        <dbReference type="EMBL" id="NYD44818.1"/>
    </source>
</evidence>
<comment type="caution">
    <text evidence="4">The sequence shown here is derived from an EMBL/GenBank/DDBJ whole genome shotgun (WGS) entry which is preliminary data.</text>
</comment>
<gene>
    <name evidence="4" type="ORF">BJY14_000801</name>
</gene>
<dbReference type="Gene3D" id="1.10.150.130">
    <property type="match status" value="1"/>
</dbReference>
<dbReference type="PROSITE" id="PS51900">
    <property type="entry name" value="CB"/>
    <property type="match status" value="1"/>
</dbReference>
<name>A0A7Y9EBN3_9ACTN</name>
<evidence type="ECO:0000259" key="3">
    <source>
        <dbReference type="PROSITE" id="PS51900"/>
    </source>
</evidence>
<keyword evidence="1 2" id="KW-0238">DNA-binding</keyword>
<dbReference type="SUPFAM" id="SSF56349">
    <property type="entry name" value="DNA breaking-rejoining enzymes"/>
    <property type="match status" value="1"/>
</dbReference>
<sequence>MVEDLEASVKDPATYTVGDCVEDWLAKGLKGLDDDTVGNYGSLARKHVIPLLGKAKLADLRADDVDEWLDGLSGTLSTRSLRLVHAILKRAIRQAQARDMIMRNVAELVKTPRARPEGRAGLSPLSRPGPCWKRPSHLDCTPTSWSAC</sequence>
<accession>A0A7Y9EBN3</accession>
<dbReference type="InterPro" id="IPR010998">
    <property type="entry name" value="Integrase_recombinase_N"/>
</dbReference>
<reference evidence="4 5" key="1">
    <citation type="submission" date="2020-07" db="EMBL/GenBank/DDBJ databases">
        <title>Sequencing the genomes of 1000 actinobacteria strains.</title>
        <authorList>
            <person name="Klenk H.-P."/>
        </authorList>
    </citation>
    <scope>NUCLEOTIDE SEQUENCE [LARGE SCALE GENOMIC DNA]</scope>
    <source>
        <strain evidence="4 5">DSM 40398</strain>
    </source>
</reference>